<feature type="transmembrane region" description="Helical" evidence="9">
    <location>
        <begin position="502"/>
        <end position="528"/>
    </location>
</feature>
<proteinExistence type="inferred from homology"/>
<evidence type="ECO:0000256" key="3">
    <source>
        <dbReference type="ARBA" id="ARBA00022448"/>
    </source>
</evidence>
<evidence type="ECO:0000313" key="11">
    <source>
        <dbReference type="Proteomes" id="UP000759131"/>
    </source>
</evidence>
<evidence type="ECO:0000256" key="9">
    <source>
        <dbReference type="RuleBase" id="RU361216"/>
    </source>
</evidence>
<dbReference type="PROSITE" id="PS00714">
    <property type="entry name" value="NA_DICARBOXYL_SYMP_2"/>
    <property type="match status" value="1"/>
</dbReference>
<comment type="caution">
    <text evidence="9">Lacks conserved residue(s) required for the propagation of feature annotation.</text>
</comment>
<dbReference type="Pfam" id="PF00375">
    <property type="entry name" value="SDF"/>
    <property type="match status" value="1"/>
</dbReference>
<keyword evidence="6 9" id="KW-1133">Transmembrane helix</keyword>
<reference evidence="10" key="1">
    <citation type="submission" date="2020-11" db="EMBL/GenBank/DDBJ databases">
        <authorList>
            <person name="Tran Van P."/>
        </authorList>
    </citation>
    <scope>NUCLEOTIDE SEQUENCE</scope>
</reference>
<feature type="transmembrane region" description="Helical" evidence="9">
    <location>
        <begin position="389"/>
        <end position="415"/>
    </location>
</feature>
<evidence type="ECO:0000256" key="4">
    <source>
        <dbReference type="ARBA" id="ARBA00022692"/>
    </source>
</evidence>
<dbReference type="GO" id="GO:0005313">
    <property type="term" value="F:L-glutamate transmembrane transporter activity"/>
    <property type="evidence" value="ECO:0007669"/>
    <property type="project" value="TreeGrafter"/>
</dbReference>
<evidence type="ECO:0000313" key="10">
    <source>
        <dbReference type="EMBL" id="CAD7630262.1"/>
    </source>
</evidence>
<dbReference type="PANTHER" id="PTHR11958">
    <property type="entry name" value="SODIUM/DICARBOXYLATE SYMPORTER-RELATED"/>
    <property type="match status" value="1"/>
</dbReference>
<evidence type="ECO:0000256" key="7">
    <source>
        <dbReference type="ARBA" id="ARBA00023136"/>
    </source>
</evidence>
<dbReference type="Gene3D" id="1.10.3860.10">
    <property type="entry name" value="Sodium:dicarboxylate symporter"/>
    <property type="match status" value="1"/>
</dbReference>
<keyword evidence="5 9" id="KW-0769">Symport</keyword>
<dbReference type="AlphaFoldDB" id="A0A7R9KVV9"/>
<dbReference type="InterPro" id="IPR036458">
    <property type="entry name" value="Na:dicarbo_symporter_sf"/>
</dbReference>
<keyword evidence="7 9" id="KW-0472">Membrane</keyword>
<evidence type="ECO:0000256" key="2">
    <source>
        <dbReference type="ARBA" id="ARBA00006148"/>
    </source>
</evidence>
<feature type="transmembrane region" description="Helical" evidence="9">
    <location>
        <begin position="23"/>
        <end position="44"/>
    </location>
</feature>
<feature type="transmembrane region" description="Helical" evidence="9">
    <location>
        <begin position="354"/>
        <end position="377"/>
    </location>
</feature>
<comment type="subcellular location">
    <subcellularLocation>
        <location evidence="1 9">Membrane</location>
        <topology evidence="1 9">Multi-pass membrane protein</topology>
    </subcellularLocation>
</comment>
<feature type="transmembrane region" description="Helical" evidence="9">
    <location>
        <begin position="213"/>
        <end position="239"/>
    </location>
</feature>
<gene>
    <name evidence="10" type="ORF">OSB1V03_LOCUS10675</name>
</gene>
<name>A0A7R9KVV9_9ACAR</name>
<dbReference type="EMBL" id="CAJPIZ010007894">
    <property type="protein sequence ID" value="CAG2110692.1"/>
    <property type="molecule type" value="Genomic_DNA"/>
</dbReference>
<dbReference type="EMBL" id="OC862469">
    <property type="protein sequence ID" value="CAD7630262.1"/>
    <property type="molecule type" value="Genomic_DNA"/>
</dbReference>
<dbReference type="Proteomes" id="UP000759131">
    <property type="component" value="Unassembled WGS sequence"/>
</dbReference>
<dbReference type="OrthoDB" id="5877963at2759"/>
<evidence type="ECO:0000256" key="6">
    <source>
        <dbReference type="ARBA" id="ARBA00022989"/>
    </source>
</evidence>
<dbReference type="InterPro" id="IPR001991">
    <property type="entry name" value="Na-dicarboxylate_symporter"/>
</dbReference>
<keyword evidence="11" id="KW-1185">Reference proteome</keyword>
<evidence type="ECO:0000256" key="1">
    <source>
        <dbReference type="ARBA" id="ARBA00004141"/>
    </source>
</evidence>
<feature type="transmembrane region" description="Helical" evidence="9">
    <location>
        <begin position="65"/>
        <end position="87"/>
    </location>
</feature>
<dbReference type="GO" id="GO:0005886">
    <property type="term" value="C:plasma membrane"/>
    <property type="evidence" value="ECO:0007669"/>
    <property type="project" value="TreeGrafter"/>
</dbReference>
<dbReference type="InterPro" id="IPR018107">
    <property type="entry name" value="Na-dicarboxylate_symporter_CS"/>
</dbReference>
<keyword evidence="4 9" id="KW-0812">Transmembrane</keyword>
<dbReference type="GO" id="GO:0015501">
    <property type="term" value="F:glutamate:sodium symporter activity"/>
    <property type="evidence" value="ECO:0007669"/>
    <property type="project" value="TreeGrafter"/>
</dbReference>
<keyword evidence="8" id="KW-0325">Glycoprotein</keyword>
<dbReference type="GO" id="GO:0015175">
    <property type="term" value="F:neutral L-amino acid transmembrane transporter activity"/>
    <property type="evidence" value="ECO:0007669"/>
    <property type="project" value="TreeGrafter"/>
</dbReference>
<dbReference type="SUPFAM" id="SSF118215">
    <property type="entry name" value="Proton glutamate symport protein"/>
    <property type="match status" value="1"/>
</dbReference>
<organism evidence="10">
    <name type="scientific">Medioppia subpectinata</name>
    <dbReference type="NCBI Taxonomy" id="1979941"/>
    <lineage>
        <taxon>Eukaryota</taxon>
        <taxon>Metazoa</taxon>
        <taxon>Ecdysozoa</taxon>
        <taxon>Arthropoda</taxon>
        <taxon>Chelicerata</taxon>
        <taxon>Arachnida</taxon>
        <taxon>Acari</taxon>
        <taxon>Acariformes</taxon>
        <taxon>Sarcoptiformes</taxon>
        <taxon>Oribatida</taxon>
        <taxon>Brachypylina</taxon>
        <taxon>Oppioidea</taxon>
        <taxon>Oppiidae</taxon>
        <taxon>Medioppia</taxon>
    </lineage>
</organism>
<accession>A0A7R9KVV9</accession>
<feature type="transmembrane region" description="Helical" evidence="9">
    <location>
        <begin position="99"/>
        <end position="120"/>
    </location>
</feature>
<evidence type="ECO:0000256" key="5">
    <source>
        <dbReference type="ARBA" id="ARBA00022847"/>
    </source>
</evidence>
<dbReference type="PANTHER" id="PTHR11958:SF63">
    <property type="entry name" value="AMINO ACID TRANSPORTER"/>
    <property type="match status" value="1"/>
</dbReference>
<feature type="transmembrane region" description="Helical" evidence="9">
    <location>
        <begin position="476"/>
        <end position="496"/>
    </location>
</feature>
<protein>
    <recommendedName>
        <fullName evidence="9">Amino acid transporter</fullName>
    </recommendedName>
</protein>
<feature type="transmembrane region" description="Helical" evidence="9">
    <location>
        <begin position="141"/>
        <end position="161"/>
    </location>
</feature>
<keyword evidence="3 9" id="KW-0813">Transport</keyword>
<evidence type="ECO:0000256" key="8">
    <source>
        <dbReference type="ARBA" id="ARBA00023180"/>
    </source>
</evidence>
<feature type="transmembrane region" description="Helical" evidence="9">
    <location>
        <begin position="315"/>
        <end position="333"/>
    </location>
</feature>
<sequence>MTANGKIDAKCEDERDPKPGTGLVGFVSNVFLLLTIADSIVHLVKEADYKKNHTKEESKTIKCPINAIFMIFSSFVYSISLTIIMILSCLCIDFNNSSISLICHIIACYFGLAVGVKLLINTFAHKKTTFAKVMQVFQHNILALSTLIMVVLAIVMGIILRETNPGWNQRSVKYIGFIGELFLRMLKGLVLPLIFTSLVYAMSDIDTRLFGKIGFRTIAFYLSTTLLSIILGIILVISIQPGNKGEGEKKQFEEGESIKLTTIDTILDLIRNLFPDNLIEAAFVSFTTVLKPPNGTTGEDLPIEEWEISSGKSNAMNILGLVVFGVVFGVIIGRNKKEAQVLADFFKAFNNIMMGITVIIIQFTPLAVLFLVLPQLLSVKDLNELLGSVGWYTLTVLVGIFIHGTIILPIIFIICTRQNPLTFISKMSAAMMTGVDRRIVRFCIPIGATINMDGTALYEAVAAIYIAQYRDVDLDFVKIIVIAITATAASIGAAGIPQAGLITMVIVLNAVGLPAEDAALIVVIDWLIDRFRTVLNVLGDAFGAGIVYHMSQKDIAEFDAQEMANEIAVGELRNIAEFDAQEMANEIAVGELRSDL</sequence>
<feature type="transmembrane region" description="Helical" evidence="9">
    <location>
        <begin position="181"/>
        <end position="201"/>
    </location>
</feature>
<dbReference type="PRINTS" id="PR00173">
    <property type="entry name" value="EDTRNSPORT"/>
</dbReference>
<dbReference type="InterPro" id="IPR050746">
    <property type="entry name" value="DAACS"/>
</dbReference>
<comment type="similarity">
    <text evidence="2 9">Belongs to the dicarboxylate/amino acid:cation symporter (DAACS) (TC 2.A.23) family.</text>
</comment>